<feature type="compositionally biased region" description="Acidic residues" evidence="7">
    <location>
        <begin position="807"/>
        <end position="833"/>
    </location>
</feature>
<feature type="region of interest" description="Disordered" evidence="7">
    <location>
        <begin position="658"/>
        <end position="681"/>
    </location>
</feature>
<evidence type="ECO:0000256" key="7">
    <source>
        <dbReference type="SAM" id="MobiDB-lite"/>
    </source>
</evidence>
<keyword evidence="8" id="KW-0812">Transmembrane</keyword>
<dbReference type="InterPro" id="IPR013587">
    <property type="entry name" value="Nitrate/nitrite_sensing"/>
</dbReference>
<evidence type="ECO:0000256" key="8">
    <source>
        <dbReference type="SAM" id="Phobius"/>
    </source>
</evidence>
<dbReference type="Gene3D" id="6.10.340.10">
    <property type="match status" value="1"/>
</dbReference>
<dbReference type="InterPro" id="IPR003594">
    <property type="entry name" value="HATPase_dom"/>
</dbReference>
<feature type="domain" description="Histidine kinase/HSP90-like ATPase" evidence="9">
    <location>
        <begin position="534"/>
        <end position="645"/>
    </location>
</feature>
<feature type="compositionally biased region" description="Polar residues" evidence="7">
    <location>
        <begin position="740"/>
        <end position="752"/>
    </location>
</feature>
<keyword evidence="6" id="KW-0902">Two-component regulatory system</keyword>
<reference evidence="11" key="1">
    <citation type="journal article" date="2019" name="Int. J. Syst. Evol. Microbiol.">
        <title>The Global Catalogue of Microorganisms (GCM) 10K type strain sequencing project: providing services to taxonomists for standard genome sequencing and annotation.</title>
        <authorList>
            <consortium name="The Broad Institute Genomics Platform"/>
            <consortium name="The Broad Institute Genome Sequencing Center for Infectious Disease"/>
            <person name="Wu L."/>
            <person name="Ma J."/>
        </authorList>
    </citation>
    <scope>NUCLEOTIDE SEQUENCE [LARGE SCALE GENOMIC DNA]</scope>
    <source>
        <strain evidence="11">CCUG 50347</strain>
    </source>
</reference>
<keyword evidence="4" id="KW-0808">Transferase</keyword>
<protein>
    <recommendedName>
        <fullName evidence="2">histidine kinase</fullName>
        <ecNumber evidence="2">2.7.13.3</ecNumber>
    </recommendedName>
</protein>
<evidence type="ECO:0000256" key="1">
    <source>
        <dbReference type="ARBA" id="ARBA00000085"/>
    </source>
</evidence>
<keyword evidence="11" id="KW-1185">Reference proteome</keyword>
<evidence type="ECO:0000256" key="6">
    <source>
        <dbReference type="ARBA" id="ARBA00023012"/>
    </source>
</evidence>
<feature type="region of interest" description="Disordered" evidence="7">
    <location>
        <begin position="1"/>
        <end position="23"/>
    </location>
</feature>
<dbReference type="PANTHER" id="PTHR44936">
    <property type="entry name" value="SENSOR PROTEIN CREC"/>
    <property type="match status" value="1"/>
</dbReference>
<keyword evidence="8" id="KW-1133">Transmembrane helix</keyword>
<feature type="compositionally biased region" description="Low complexity" evidence="7">
    <location>
        <begin position="660"/>
        <end position="670"/>
    </location>
</feature>
<name>A0ABV9RK38_9PSEU</name>
<evidence type="ECO:0000256" key="4">
    <source>
        <dbReference type="ARBA" id="ARBA00022679"/>
    </source>
</evidence>
<dbReference type="SUPFAM" id="SSF55874">
    <property type="entry name" value="ATPase domain of HSP90 chaperone/DNA topoisomerase II/histidine kinase"/>
    <property type="match status" value="1"/>
</dbReference>
<dbReference type="PANTHER" id="PTHR44936:SF9">
    <property type="entry name" value="SENSOR PROTEIN CREC"/>
    <property type="match status" value="1"/>
</dbReference>
<feature type="transmembrane region" description="Helical" evidence="8">
    <location>
        <begin position="329"/>
        <end position="355"/>
    </location>
</feature>
<feature type="transmembrane region" description="Helical" evidence="8">
    <location>
        <begin position="32"/>
        <end position="52"/>
    </location>
</feature>
<evidence type="ECO:0000259" key="9">
    <source>
        <dbReference type="SMART" id="SM00387"/>
    </source>
</evidence>
<sequence>MAEGSESAVPRVDPRPDPRPWAPSRWRVRTKVVAVVLVPLLLALVLAAVTVGNQLAERSALQQVAAGTRLSGTVAGLVDALQIERSEATAFVAADRRSDRTPLDLAADRVDRAVGALRDAGPSVTDLDPGVQDRYAVALARLDGLGALRSAAVATRYPAPSVVTSYTGFVEPLLDLARDVAGTAGQTAVVRPATSLAALGRAKEQAEIQHALLLVAAAGGTFPSGDGEALRSAVAEQAAATAEFEAGASPAQVQVFEDTVAGPEVDQRIRILQTALLRDGGGQPPGVDPVAWDRAAGATREAMRTVETGLFTELEGTADALVSRAGTTVLIVAVAVVLGVLLAVVLAALIAGSLITPLRRLRYSALDVAERRLPTSIQRLEEGSGDEEDTDVEPVPIHTDEEVGEVARAFDTVHREAVRLAGEQARLRTNLNALFVNLSRRSQGLVERQLLVIDSLEGREEDPDVLAELFALDHLATRLRRNGENLLVLGGSAPARGGTDPVPLTDVVRAAVGEIEDYTRVDVRPAPAVHVRGGPADDLTHLLAELLDNATTYSPPGAPVVVSASRAPDGGLVLEVTDQGLGMDADELAEANARLERPVLLDSSVPRQMGLFVVGALARRHDIVARLLPGDDGGIAASVQVPAALLVRPVRVEPDPVVPAPRAGAAGDPVGDPESDPLTDRLPVVGVEDGADESPIFREMCSAWFSEEGPPAPRASAEDAAPAWRSTADEGWRAVAARTAGTTETPREQTGSGLPRRRRGAELVPGGAPAEADDVPRPRRAVDAEALRGRMGSFQDGIRRGRRDVDTDSFEQVDGESDTDIDIDTDTDTDPGEPFDAGAGAAAGGGHHDQGGR</sequence>
<evidence type="ECO:0000256" key="2">
    <source>
        <dbReference type="ARBA" id="ARBA00012438"/>
    </source>
</evidence>
<feature type="region of interest" description="Disordered" evidence="7">
    <location>
        <begin position="708"/>
        <end position="853"/>
    </location>
</feature>
<dbReference type="InterPro" id="IPR050980">
    <property type="entry name" value="2C_sensor_his_kinase"/>
</dbReference>
<comment type="catalytic activity">
    <reaction evidence="1">
        <text>ATP + protein L-histidine = ADP + protein N-phospho-L-histidine.</text>
        <dbReference type="EC" id="2.7.13.3"/>
    </reaction>
</comment>
<dbReference type="InterPro" id="IPR036890">
    <property type="entry name" value="HATPase_C_sf"/>
</dbReference>
<keyword evidence="8" id="KW-0472">Membrane</keyword>
<gene>
    <name evidence="10" type="ORF">ACFPEL_14810</name>
</gene>
<evidence type="ECO:0000256" key="3">
    <source>
        <dbReference type="ARBA" id="ARBA00022553"/>
    </source>
</evidence>
<dbReference type="RefSeq" id="WP_274191715.1">
    <property type="nucleotide sequence ID" value="NZ_BAABHN010000032.1"/>
</dbReference>
<organism evidence="10 11">
    <name type="scientific">Actinomycetospora chibensis</name>
    <dbReference type="NCBI Taxonomy" id="663606"/>
    <lineage>
        <taxon>Bacteria</taxon>
        <taxon>Bacillati</taxon>
        <taxon>Actinomycetota</taxon>
        <taxon>Actinomycetes</taxon>
        <taxon>Pseudonocardiales</taxon>
        <taxon>Pseudonocardiaceae</taxon>
        <taxon>Actinomycetospora</taxon>
    </lineage>
</organism>
<dbReference type="EMBL" id="JBHSIM010000032">
    <property type="protein sequence ID" value="MFC4833683.1"/>
    <property type="molecule type" value="Genomic_DNA"/>
</dbReference>
<dbReference type="Pfam" id="PF08376">
    <property type="entry name" value="NIT"/>
    <property type="match status" value="1"/>
</dbReference>
<dbReference type="Pfam" id="PF02518">
    <property type="entry name" value="HATPase_c"/>
    <property type="match status" value="1"/>
</dbReference>
<evidence type="ECO:0000313" key="10">
    <source>
        <dbReference type="EMBL" id="MFC4833683.1"/>
    </source>
</evidence>
<feature type="compositionally biased region" description="Low complexity" evidence="7">
    <location>
        <begin position="714"/>
        <end position="723"/>
    </location>
</feature>
<comment type="caution">
    <text evidence="10">The sequence shown here is derived from an EMBL/GenBank/DDBJ whole genome shotgun (WGS) entry which is preliminary data.</text>
</comment>
<accession>A0ABV9RK38</accession>
<evidence type="ECO:0000313" key="11">
    <source>
        <dbReference type="Proteomes" id="UP001595909"/>
    </source>
</evidence>
<dbReference type="Gene3D" id="3.30.565.10">
    <property type="entry name" value="Histidine kinase-like ATPase, C-terminal domain"/>
    <property type="match status" value="1"/>
</dbReference>
<keyword evidence="3" id="KW-0597">Phosphoprotein</keyword>
<keyword evidence="5" id="KW-0418">Kinase</keyword>
<feature type="compositionally biased region" description="Basic and acidic residues" evidence="7">
    <location>
        <begin position="797"/>
        <end position="806"/>
    </location>
</feature>
<proteinExistence type="predicted"/>
<dbReference type="Proteomes" id="UP001595909">
    <property type="component" value="Unassembled WGS sequence"/>
</dbReference>
<dbReference type="EC" id="2.7.13.3" evidence="2"/>
<feature type="compositionally biased region" description="Basic and acidic residues" evidence="7">
    <location>
        <begin position="774"/>
        <end position="788"/>
    </location>
</feature>
<evidence type="ECO:0000256" key="5">
    <source>
        <dbReference type="ARBA" id="ARBA00022777"/>
    </source>
</evidence>
<dbReference type="SMART" id="SM00387">
    <property type="entry name" value="HATPase_c"/>
    <property type="match status" value="1"/>
</dbReference>